<evidence type="ECO:0000256" key="9">
    <source>
        <dbReference type="ARBA" id="ARBA00022960"/>
    </source>
</evidence>
<protein>
    <recommendedName>
        <fullName evidence="4">serine-type D-Ala-D-Ala carboxypeptidase</fullName>
        <ecNumber evidence="4">3.4.16.4</ecNumber>
    </recommendedName>
</protein>
<dbReference type="GO" id="GO:0008360">
    <property type="term" value="P:regulation of cell shape"/>
    <property type="evidence" value="ECO:0007669"/>
    <property type="project" value="UniProtKB-KW"/>
</dbReference>
<keyword evidence="9" id="KW-0133">Cell shape</keyword>
<keyword evidence="21" id="KW-1185">Reference proteome</keyword>
<dbReference type="GO" id="GO:0006508">
    <property type="term" value="P:proteolysis"/>
    <property type="evidence" value="ECO:0007669"/>
    <property type="project" value="UniProtKB-KW"/>
</dbReference>
<reference evidence="18 21" key="2">
    <citation type="submission" date="2018-12" db="EMBL/GenBank/DDBJ databases">
        <title>Comparitive functional genomics of dry heat resistant strains isolated from the viking spacecraft.</title>
        <authorList>
            <person name="Seuylemezian A."/>
            <person name="Vaishampayan P."/>
        </authorList>
    </citation>
    <scope>NUCLEOTIDE SEQUENCE [LARGE SCALE GENOMIC DNA]</scope>
    <source>
        <strain evidence="18 21">M6-11</strain>
    </source>
</reference>
<evidence type="ECO:0000256" key="2">
    <source>
        <dbReference type="ARBA" id="ARBA00004752"/>
    </source>
</evidence>
<dbReference type="SMART" id="SM00936">
    <property type="entry name" value="PBP5_C"/>
    <property type="match status" value="1"/>
</dbReference>
<keyword evidence="11" id="KW-0961">Cell wall biogenesis/degradation</keyword>
<dbReference type="RefSeq" id="WP_092098858.1">
    <property type="nucleotide sequence ID" value="NZ_FNAR01000029.1"/>
</dbReference>
<evidence type="ECO:0000256" key="12">
    <source>
        <dbReference type="ARBA" id="ARBA00034000"/>
    </source>
</evidence>
<comment type="similarity">
    <text evidence="3 15">Belongs to the peptidase S11 family.</text>
</comment>
<dbReference type="PANTHER" id="PTHR21581">
    <property type="entry name" value="D-ALANYL-D-ALANINE CARBOXYPEPTIDASE"/>
    <property type="match status" value="1"/>
</dbReference>
<feature type="active site" description="Acyl-ester intermediate" evidence="13">
    <location>
        <position position="66"/>
    </location>
</feature>
<dbReference type="PRINTS" id="PR00725">
    <property type="entry name" value="DADACBPTASE1"/>
</dbReference>
<dbReference type="EC" id="3.4.16.4" evidence="4"/>
<keyword evidence="6" id="KW-0645">Protease</keyword>
<dbReference type="GO" id="GO:0009002">
    <property type="term" value="F:serine-type D-Ala-D-Ala carboxypeptidase activity"/>
    <property type="evidence" value="ECO:0007669"/>
    <property type="project" value="UniProtKB-EC"/>
</dbReference>
<keyword evidence="5 19" id="KW-0121">Carboxypeptidase</keyword>
<dbReference type="UniPathway" id="UPA00219"/>
<dbReference type="InterPro" id="IPR037167">
    <property type="entry name" value="Peptidase_S11_C_sf"/>
</dbReference>
<comment type="function">
    <text evidence="1">Removes C-terminal D-alanyl residues from sugar-peptide cell wall precursors.</text>
</comment>
<dbReference type="InterPro" id="IPR018044">
    <property type="entry name" value="Peptidase_S11"/>
</dbReference>
<dbReference type="InterPro" id="IPR012907">
    <property type="entry name" value="Peptidase_S11_C"/>
</dbReference>
<evidence type="ECO:0000256" key="15">
    <source>
        <dbReference type="RuleBase" id="RU004016"/>
    </source>
</evidence>
<feature type="active site" description="Proton acceptor" evidence="13">
    <location>
        <position position="69"/>
    </location>
</feature>
<evidence type="ECO:0000256" key="7">
    <source>
        <dbReference type="ARBA" id="ARBA00022729"/>
    </source>
</evidence>
<evidence type="ECO:0000259" key="17">
    <source>
        <dbReference type="SMART" id="SM00936"/>
    </source>
</evidence>
<dbReference type="EMBL" id="FNAR01000029">
    <property type="protein sequence ID" value="SDE91554.1"/>
    <property type="molecule type" value="Genomic_DNA"/>
</dbReference>
<feature type="chain" id="PRO_5011517648" description="serine-type D-Ala-D-Ala carboxypeptidase" evidence="16">
    <location>
        <begin position="32"/>
        <end position="449"/>
    </location>
</feature>
<dbReference type="InterPro" id="IPR012338">
    <property type="entry name" value="Beta-lactam/transpept-like"/>
</dbReference>
<evidence type="ECO:0000256" key="14">
    <source>
        <dbReference type="PIRSR" id="PIRSR618044-2"/>
    </source>
</evidence>
<dbReference type="PANTHER" id="PTHR21581:SF11">
    <property type="entry name" value="D-ALANYL-D-ALANINE CARBOXYPEPTIDASE DACA"/>
    <property type="match status" value="1"/>
</dbReference>
<dbReference type="Proteomes" id="UP000272481">
    <property type="component" value="Unassembled WGS sequence"/>
</dbReference>
<evidence type="ECO:0000256" key="11">
    <source>
        <dbReference type="ARBA" id="ARBA00023316"/>
    </source>
</evidence>
<dbReference type="SUPFAM" id="SSF69189">
    <property type="entry name" value="Penicillin-binding protein associated domain"/>
    <property type="match status" value="1"/>
</dbReference>
<evidence type="ECO:0000313" key="21">
    <source>
        <dbReference type="Proteomes" id="UP000272481"/>
    </source>
</evidence>
<dbReference type="InterPro" id="IPR001967">
    <property type="entry name" value="Peptidase_S11_N"/>
</dbReference>
<keyword evidence="10" id="KW-0573">Peptidoglycan synthesis</keyword>
<dbReference type="Proteomes" id="UP000198823">
    <property type="component" value="Unassembled WGS sequence"/>
</dbReference>
<evidence type="ECO:0000256" key="16">
    <source>
        <dbReference type="SAM" id="SignalP"/>
    </source>
</evidence>
<accession>A0A1G7GTX9</accession>
<reference evidence="19 20" key="1">
    <citation type="submission" date="2016-10" db="EMBL/GenBank/DDBJ databases">
        <authorList>
            <person name="de Groot N.N."/>
        </authorList>
    </citation>
    <scope>NUCLEOTIDE SEQUENCE [LARGE SCALE GENOMIC DNA]</scope>
    <source>
        <strain evidence="19 20">CGMCC 1.6762</strain>
    </source>
</reference>
<keyword evidence="7 16" id="KW-0732">Signal</keyword>
<dbReference type="GO" id="GO:0071555">
    <property type="term" value="P:cell wall organization"/>
    <property type="evidence" value="ECO:0007669"/>
    <property type="project" value="UniProtKB-KW"/>
</dbReference>
<feature type="domain" description="Peptidase S11 D-Ala-D-Ala carboxypeptidase A C-terminal" evidence="17">
    <location>
        <begin position="311"/>
        <end position="419"/>
    </location>
</feature>
<evidence type="ECO:0000256" key="13">
    <source>
        <dbReference type="PIRSR" id="PIRSR618044-1"/>
    </source>
</evidence>
<evidence type="ECO:0000313" key="20">
    <source>
        <dbReference type="Proteomes" id="UP000198823"/>
    </source>
</evidence>
<evidence type="ECO:0000313" key="18">
    <source>
        <dbReference type="EMBL" id="RSK31653.1"/>
    </source>
</evidence>
<dbReference type="STRING" id="426756.SAMN04488126_12926"/>
<name>A0A1G7GTX9_9BACL</name>
<evidence type="ECO:0000256" key="6">
    <source>
        <dbReference type="ARBA" id="ARBA00022670"/>
    </source>
</evidence>
<evidence type="ECO:0000256" key="3">
    <source>
        <dbReference type="ARBA" id="ARBA00007164"/>
    </source>
</evidence>
<proteinExistence type="inferred from homology"/>
<evidence type="ECO:0000256" key="8">
    <source>
        <dbReference type="ARBA" id="ARBA00022801"/>
    </source>
</evidence>
<sequence length="449" mass="48984">MNHMFKRTLAILLVVPVLMMTIFSAPGSVSAADDLGLRVDAAILVDADTGQILYGKNEDATLGIASMSKMMTEYLLFEAIEEGRITWDQKYTVSDYAYTISQDRRLSNVPLRNGETYTIQELYEALAIYSANGATIGIAETLAGSETEFIKLMDEKAEELGLKDYKFVNSTGLNNSYLQGMQPKGTGENDENVMPAKSVALLAYHLLKDYPEVLETTSIPKKVFREGTADATQMDNWNFMLPGLVYEYEGVDGLKTGTTDLAGHAFTGTAKRGETRLIAVVMKAVDEDGNGSYKARFDAARTLFDYGFNQFVKEEILPADHKFKGNETLPVSKGKEKEVKIGLKEPVTMLVKTSDKDKYTAEFAADESKLKDGKLEAPVKEGSVVGTANIVHADGQPVYGNVDGTPASSDVVTKESVGKAGWFSLTLQAIGDFFSGVWGKATGWVKGLF</sequence>
<dbReference type="OrthoDB" id="9791132at2"/>
<comment type="pathway">
    <text evidence="2">Cell wall biogenesis; peptidoglycan biosynthesis.</text>
</comment>
<dbReference type="GO" id="GO:0009252">
    <property type="term" value="P:peptidoglycan biosynthetic process"/>
    <property type="evidence" value="ECO:0007669"/>
    <property type="project" value="UniProtKB-UniPathway"/>
</dbReference>
<dbReference type="Pfam" id="PF00768">
    <property type="entry name" value="Peptidase_S11"/>
    <property type="match status" value="1"/>
</dbReference>
<dbReference type="Pfam" id="PF07943">
    <property type="entry name" value="PBP5_C"/>
    <property type="match status" value="1"/>
</dbReference>
<feature type="active site" evidence="13">
    <location>
        <position position="130"/>
    </location>
</feature>
<feature type="signal peptide" evidence="16">
    <location>
        <begin position="1"/>
        <end position="31"/>
    </location>
</feature>
<evidence type="ECO:0000313" key="19">
    <source>
        <dbReference type="EMBL" id="SDE91554.1"/>
    </source>
</evidence>
<keyword evidence="8" id="KW-0378">Hydrolase</keyword>
<dbReference type="Gene3D" id="3.40.710.10">
    <property type="entry name" value="DD-peptidase/beta-lactamase superfamily"/>
    <property type="match status" value="1"/>
</dbReference>
<dbReference type="EMBL" id="RWGW01000012">
    <property type="protein sequence ID" value="RSK31653.1"/>
    <property type="molecule type" value="Genomic_DNA"/>
</dbReference>
<comment type="catalytic activity">
    <reaction evidence="12">
        <text>Preferential cleavage: (Ac)2-L-Lys-D-Ala-|-D-Ala. Also transpeptidation of peptidyl-alanyl moieties that are N-acyl substituents of D-alanine.</text>
        <dbReference type="EC" id="3.4.16.4"/>
    </reaction>
</comment>
<dbReference type="Gene3D" id="2.60.410.10">
    <property type="entry name" value="D-Ala-D-Ala carboxypeptidase, C-terminal domain"/>
    <property type="match status" value="1"/>
</dbReference>
<organism evidence="19 20">
    <name type="scientific">Bhargavaea beijingensis</name>
    <dbReference type="NCBI Taxonomy" id="426756"/>
    <lineage>
        <taxon>Bacteria</taxon>
        <taxon>Bacillati</taxon>
        <taxon>Bacillota</taxon>
        <taxon>Bacilli</taxon>
        <taxon>Bacillales</taxon>
        <taxon>Caryophanaceae</taxon>
        <taxon>Bhargavaea</taxon>
    </lineage>
</organism>
<gene>
    <name evidence="18" type="ORF">EJA12_08365</name>
    <name evidence="19" type="ORF">SAMN04488126_12926</name>
</gene>
<dbReference type="InterPro" id="IPR015956">
    <property type="entry name" value="Peniciliin-bd_prot_C_sf"/>
</dbReference>
<evidence type="ECO:0000256" key="5">
    <source>
        <dbReference type="ARBA" id="ARBA00022645"/>
    </source>
</evidence>
<dbReference type="SUPFAM" id="SSF56601">
    <property type="entry name" value="beta-lactamase/transpeptidase-like"/>
    <property type="match status" value="1"/>
</dbReference>
<dbReference type="AlphaFoldDB" id="A0A1G7GTX9"/>
<evidence type="ECO:0000256" key="1">
    <source>
        <dbReference type="ARBA" id="ARBA00003217"/>
    </source>
</evidence>
<evidence type="ECO:0000256" key="10">
    <source>
        <dbReference type="ARBA" id="ARBA00022984"/>
    </source>
</evidence>
<evidence type="ECO:0000256" key="4">
    <source>
        <dbReference type="ARBA" id="ARBA00012448"/>
    </source>
</evidence>
<feature type="binding site" evidence="14">
    <location>
        <position position="255"/>
    </location>
    <ligand>
        <name>substrate</name>
    </ligand>
</feature>